<comment type="caution">
    <text evidence="2">The sequence shown here is derived from an EMBL/GenBank/DDBJ whole genome shotgun (WGS) entry which is preliminary data.</text>
</comment>
<dbReference type="PANTHER" id="PTHR47723:SF24">
    <property type="entry name" value="RNASE H TYPE-1 DOMAIN-CONTAINING PROTEIN"/>
    <property type="match status" value="1"/>
</dbReference>
<sequence length="177" mass="20248">MASYLRYIQHGLNLAADFIKAMEGDQLDKGVVCRGVRGDFKEAWFKKIQWVASPLVVEALAIREGLHFAWGSGYRSIEIESDSKKLINMLRGTIGITMEVEVLVTVITPLASYLEVKFQYVKRSIHNEAHCVTYWDQRGALEGEWVTTPPCWLNTALLHDFYVGFLFYRLCISSCLY</sequence>
<dbReference type="InterPro" id="IPR044730">
    <property type="entry name" value="RNase_H-like_dom_plant"/>
</dbReference>
<dbReference type="InterPro" id="IPR053151">
    <property type="entry name" value="RNase_H-like"/>
</dbReference>
<feature type="domain" description="RNase H type-1" evidence="1">
    <location>
        <begin position="30"/>
        <end position="132"/>
    </location>
</feature>
<dbReference type="GO" id="GO:0003676">
    <property type="term" value="F:nucleic acid binding"/>
    <property type="evidence" value="ECO:0007669"/>
    <property type="project" value="InterPro"/>
</dbReference>
<evidence type="ECO:0000313" key="2">
    <source>
        <dbReference type="EMBL" id="GAA0142297.1"/>
    </source>
</evidence>
<reference evidence="2 3" key="1">
    <citation type="submission" date="2024-01" db="EMBL/GenBank/DDBJ databases">
        <title>The complete chloroplast genome sequence of Lithospermum erythrorhizon: insights into the phylogenetic relationship among Boraginaceae species and the maternal lineages of purple gromwells.</title>
        <authorList>
            <person name="Okada T."/>
            <person name="Watanabe K."/>
        </authorList>
    </citation>
    <scope>NUCLEOTIDE SEQUENCE [LARGE SCALE GENOMIC DNA]</scope>
</reference>
<evidence type="ECO:0000259" key="1">
    <source>
        <dbReference type="Pfam" id="PF13456"/>
    </source>
</evidence>
<dbReference type="Proteomes" id="UP001454036">
    <property type="component" value="Unassembled WGS sequence"/>
</dbReference>
<evidence type="ECO:0000313" key="3">
    <source>
        <dbReference type="Proteomes" id="UP001454036"/>
    </source>
</evidence>
<gene>
    <name evidence="2" type="ORF">LIER_03229</name>
</gene>
<dbReference type="InterPro" id="IPR036397">
    <property type="entry name" value="RNaseH_sf"/>
</dbReference>
<dbReference type="Pfam" id="PF13456">
    <property type="entry name" value="RVT_3"/>
    <property type="match status" value="1"/>
</dbReference>
<name>A0AAV3NSE4_LITER</name>
<dbReference type="Gene3D" id="3.30.420.10">
    <property type="entry name" value="Ribonuclease H-like superfamily/Ribonuclease H"/>
    <property type="match status" value="1"/>
</dbReference>
<organism evidence="2 3">
    <name type="scientific">Lithospermum erythrorhizon</name>
    <name type="common">Purple gromwell</name>
    <name type="synonym">Lithospermum officinale var. erythrorhizon</name>
    <dbReference type="NCBI Taxonomy" id="34254"/>
    <lineage>
        <taxon>Eukaryota</taxon>
        <taxon>Viridiplantae</taxon>
        <taxon>Streptophyta</taxon>
        <taxon>Embryophyta</taxon>
        <taxon>Tracheophyta</taxon>
        <taxon>Spermatophyta</taxon>
        <taxon>Magnoliopsida</taxon>
        <taxon>eudicotyledons</taxon>
        <taxon>Gunneridae</taxon>
        <taxon>Pentapetalae</taxon>
        <taxon>asterids</taxon>
        <taxon>lamiids</taxon>
        <taxon>Boraginales</taxon>
        <taxon>Boraginaceae</taxon>
        <taxon>Boraginoideae</taxon>
        <taxon>Lithospermeae</taxon>
        <taxon>Lithospermum</taxon>
    </lineage>
</organism>
<dbReference type="SUPFAM" id="SSF53098">
    <property type="entry name" value="Ribonuclease H-like"/>
    <property type="match status" value="1"/>
</dbReference>
<dbReference type="AlphaFoldDB" id="A0AAV3NSE4"/>
<dbReference type="EMBL" id="BAABME010000382">
    <property type="protein sequence ID" value="GAA0142297.1"/>
    <property type="molecule type" value="Genomic_DNA"/>
</dbReference>
<dbReference type="CDD" id="cd06222">
    <property type="entry name" value="RNase_H_like"/>
    <property type="match status" value="1"/>
</dbReference>
<dbReference type="GO" id="GO:0004523">
    <property type="term" value="F:RNA-DNA hybrid ribonuclease activity"/>
    <property type="evidence" value="ECO:0007669"/>
    <property type="project" value="InterPro"/>
</dbReference>
<keyword evidence="3" id="KW-1185">Reference proteome</keyword>
<protein>
    <recommendedName>
        <fullName evidence="1">RNase H type-1 domain-containing protein</fullName>
    </recommendedName>
</protein>
<accession>A0AAV3NSE4</accession>
<dbReference type="InterPro" id="IPR012337">
    <property type="entry name" value="RNaseH-like_sf"/>
</dbReference>
<dbReference type="PANTHER" id="PTHR47723">
    <property type="entry name" value="OS05G0353850 PROTEIN"/>
    <property type="match status" value="1"/>
</dbReference>
<proteinExistence type="predicted"/>
<dbReference type="InterPro" id="IPR002156">
    <property type="entry name" value="RNaseH_domain"/>
</dbReference>